<dbReference type="RefSeq" id="WP_183729937.1">
    <property type="nucleotide sequence ID" value="NZ_JACHBW010000019.1"/>
</dbReference>
<evidence type="ECO:0000313" key="2">
    <source>
        <dbReference type="EMBL" id="MBB6105724.1"/>
    </source>
</evidence>
<accession>A0A7W9U292</accession>
<dbReference type="EMBL" id="JACHBW010000019">
    <property type="protein sequence ID" value="MBB6105724.1"/>
    <property type="molecule type" value="Genomic_DNA"/>
</dbReference>
<organism evidence="2 3">
    <name type="scientific">Paraburkholderia bannensis</name>
    <dbReference type="NCBI Taxonomy" id="765414"/>
    <lineage>
        <taxon>Bacteria</taxon>
        <taxon>Pseudomonadati</taxon>
        <taxon>Pseudomonadota</taxon>
        <taxon>Betaproteobacteria</taxon>
        <taxon>Burkholderiales</taxon>
        <taxon>Burkholderiaceae</taxon>
        <taxon>Paraburkholderia</taxon>
    </lineage>
</organism>
<proteinExistence type="predicted"/>
<protein>
    <submittedName>
        <fullName evidence="2">Uncharacterized protein</fullName>
    </submittedName>
</protein>
<reference evidence="2 3" key="1">
    <citation type="submission" date="2020-08" db="EMBL/GenBank/DDBJ databases">
        <title>Above-ground endophytic microbial communities from plants in different locations in the United States.</title>
        <authorList>
            <person name="Frank C."/>
        </authorList>
    </citation>
    <scope>NUCLEOTIDE SEQUENCE [LARGE SCALE GENOMIC DNA]</scope>
    <source>
        <strain evidence="2 3">WP4_2_2</strain>
    </source>
</reference>
<feature type="compositionally biased region" description="Acidic residues" evidence="1">
    <location>
        <begin position="33"/>
        <end position="42"/>
    </location>
</feature>
<feature type="region of interest" description="Disordered" evidence="1">
    <location>
        <begin position="33"/>
        <end position="59"/>
    </location>
</feature>
<evidence type="ECO:0000256" key="1">
    <source>
        <dbReference type="SAM" id="MobiDB-lite"/>
    </source>
</evidence>
<feature type="compositionally biased region" description="Polar residues" evidence="1">
    <location>
        <begin position="44"/>
        <end position="59"/>
    </location>
</feature>
<sequence>MSRHIALWRIEHGKQWTIASPHDGIHTISLQTADEENVDDEATGSPSPASRTGAQLLVS</sequence>
<dbReference type="AlphaFoldDB" id="A0A7W9U292"/>
<dbReference type="Proteomes" id="UP000571554">
    <property type="component" value="Unassembled WGS sequence"/>
</dbReference>
<gene>
    <name evidence="2" type="ORF">F4827_005594</name>
</gene>
<keyword evidence="3" id="KW-1185">Reference proteome</keyword>
<evidence type="ECO:0000313" key="3">
    <source>
        <dbReference type="Proteomes" id="UP000571554"/>
    </source>
</evidence>
<name>A0A7W9U292_9BURK</name>
<comment type="caution">
    <text evidence="2">The sequence shown here is derived from an EMBL/GenBank/DDBJ whole genome shotgun (WGS) entry which is preliminary data.</text>
</comment>